<dbReference type="SUPFAM" id="SSF56112">
    <property type="entry name" value="Protein kinase-like (PK-like)"/>
    <property type="match status" value="1"/>
</dbReference>
<dbReference type="Proteomes" id="UP001152799">
    <property type="component" value="Chromosome 3"/>
</dbReference>
<evidence type="ECO:0000313" key="2">
    <source>
        <dbReference type="EMBL" id="CAG9766123.1"/>
    </source>
</evidence>
<dbReference type="SMART" id="SM00587">
    <property type="entry name" value="CHK"/>
    <property type="match status" value="1"/>
</dbReference>
<keyword evidence="3" id="KW-1185">Reference proteome</keyword>
<dbReference type="Gene3D" id="3.90.1200.10">
    <property type="match status" value="1"/>
</dbReference>
<dbReference type="AlphaFoldDB" id="A0A9N9QP40"/>
<dbReference type="Pfam" id="PF02958">
    <property type="entry name" value="EcKL"/>
    <property type="match status" value="1"/>
</dbReference>
<dbReference type="OrthoDB" id="8250698at2759"/>
<sequence>MSDGYCFVYRLDMAAANDFTTEELLNDLYKCVSAEALKKENIEKYDLKIYGTEDKIEQYGSDIAFIDISAENFDSDKRIYNLVLKYGHTQKNIRNRIPIRDGFKREIEIYSKLIPCYQRFQQDKGVSIFSSTPKCFLTKFSESDEIIVLENLKRMGYDVHTREKPMNINHIKLILEAYAEWHALSLALEDQKDEEYLEIKLHFTENPWKTYLDNQLGEMIDVGQNSLYAILEENGHMDLLRKYKNKLGNENARTILTDLMEAKENVSVVLHGDCWNNNFLFNYEDDDLKKKNCKKVALLDFQMSSLRSPVFDLSHLLYSVASHKELRHFRELIDHYYFYLCSHIKQLGSNPEKVFPFRTLKLHWRKYSAYGAVLSPFIAMYCYMDKENTADFGVCQTLKNATTKQKYMKKVIDVASHFVECEL</sequence>
<dbReference type="InterPro" id="IPR011009">
    <property type="entry name" value="Kinase-like_dom_sf"/>
</dbReference>
<dbReference type="PANTHER" id="PTHR11012">
    <property type="entry name" value="PROTEIN KINASE-LIKE DOMAIN-CONTAINING"/>
    <property type="match status" value="1"/>
</dbReference>
<organism evidence="2 3">
    <name type="scientific">Ceutorhynchus assimilis</name>
    <name type="common">cabbage seed weevil</name>
    <dbReference type="NCBI Taxonomy" id="467358"/>
    <lineage>
        <taxon>Eukaryota</taxon>
        <taxon>Metazoa</taxon>
        <taxon>Ecdysozoa</taxon>
        <taxon>Arthropoda</taxon>
        <taxon>Hexapoda</taxon>
        <taxon>Insecta</taxon>
        <taxon>Pterygota</taxon>
        <taxon>Neoptera</taxon>
        <taxon>Endopterygota</taxon>
        <taxon>Coleoptera</taxon>
        <taxon>Polyphaga</taxon>
        <taxon>Cucujiformia</taxon>
        <taxon>Curculionidae</taxon>
        <taxon>Ceutorhynchinae</taxon>
        <taxon>Ceutorhynchus</taxon>
    </lineage>
</organism>
<dbReference type="InterPro" id="IPR015897">
    <property type="entry name" value="CHK_kinase-like"/>
</dbReference>
<dbReference type="InterPro" id="IPR004119">
    <property type="entry name" value="EcKL"/>
</dbReference>
<name>A0A9N9QP40_9CUCU</name>
<evidence type="ECO:0000259" key="1">
    <source>
        <dbReference type="SMART" id="SM00587"/>
    </source>
</evidence>
<reference evidence="2" key="1">
    <citation type="submission" date="2022-01" db="EMBL/GenBank/DDBJ databases">
        <authorList>
            <person name="King R."/>
        </authorList>
    </citation>
    <scope>NUCLEOTIDE SEQUENCE</scope>
</reference>
<dbReference type="EMBL" id="OU892279">
    <property type="protein sequence ID" value="CAG9766123.1"/>
    <property type="molecule type" value="Genomic_DNA"/>
</dbReference>
<protein>
    <recommendedName>
        <fullName evidence="1">CHK kinase-like domain-containing protein</fullName>
    </recommendedName>
</protein>
<gene>
    <name evidence="2" type="ORF">CEUTPL_LOCUS6713</name>
</gene>
<dbReference type="PANTHER" id="PTHR11012:SF30">
    <property type="entry name" value="PROTEIN KINASE-LIKE DOMAIN-CONTAINING"/>
    <property type="match status" value="1"/>
</dbReference>
<feature type="domain" description="CHK kinase-like" evidence="1">
    <location>
        <begin position="147"/>
        <end position="346"/>
    </location>
</feature>
<accession>A0A9N9QP40</accession>
<evidence type="ECO:0000313" key="3">
    <source>
        <dbReference type="Proteomes" id="UP001152799"/>
    </source>
</evidence>
<proteinExistence type="predicted"/>